<dbReference type="RefSeq" id="WP_087213333.1">
    <property type="nucleotide sequence ID" value="NZ_CP173660.1"/>
</dbReference>
<dbReference type="EMBL" id="VIRV01000003">
    <property type="protein sequence ID" value="MBY0758289.1"/>
    <property type="molecule type" value="Genomic_DNA"/>
</dbReference>
<gene>
    <name evidence="2" type="ORF">FLB61_04140</name>
</gene>
<organism evidence="2 3">
    <name type="scientific">Sellimonas caecigallum</name>
    <dbReference type="NCBI Taxonomy" id="2592333"/>
    <lineage>
        <taxon>Bacteria</taxon>
        <taxon>Bacillati</taxon>
        <taxon>Bacillota</taxon>
        <taxon>Clostridia</taxon>
        <taxon>Lachnospirales</taxon>
        <taxon>Lachnospiraceae</taxon>
        <taxon>Sellimonas</taxon>
    </lineage>
</organism>
<evidence type="ECO:0000313" key="2">
    <source>
        <dbReference type="EMBL" id="MBY0758289.1"/>
    </source>
</evidence>
<protein>
    <submittedName>
        <fullName evidence="2">DUF2007 domain-containing protein</fullName>
    </submittedName>
</protein>
<evidence type="ECO:0000256" key="1">
    <source>
        <dbReference type="SAM" id="Phobius"/>
    </source>
</evidence>
<accession>A0ABS7L5I8</accession>
<dbReference type="Proteomes" id="UP000779049">
    <property type="component" value="Unassembled WGS sequence"/>
</dbReference>
<comment type="caution">
    <text evidence="2">The sequence shown here is derived from an EMBL/GenBank/DDBJ whole genome shotgun (WGS) entry which is preliminary data.</text>
</comment>
<keyword evidence="3" id="KW-1185">Reference proteome</keyword>
<reference evidence="2 3" key="1">
    <citation type="journal article" date="2020" name="New Microbes New Infect">
        <title>Sellimonas caecigallum sp. nov., description and genome sequence of a new member of the Sellimonas genus isolated from the cecum of feral chicken.</title>
        <authorList>
            <person name="Wongkuna S."/>
            <person name="Ghimire S."/>
            <person name="Antony L."/>
            <person name="Chankhamhaengdecha S."/>
            <person name="Janvilisri T."/>
            <person name="Scaria J."/>
        </authorList>
    </citation>
    <scope>NUCLEOTIDE SEQUENCE [LARGE SCALE GENOMIC DNA]</scope>
    <source>
        <strain evidence="2 3">SW451</strain>
    </source>
</reference>
<name>A0ABS7L5I8_9FIRM</name>
<keyword evidence="1" id="KW-0472">Membrane</keyword>
<evidence type="ECO:0000313" key="3">
    <source>
        <dbReference type="Proteomes" id="UP000779049"/>
    </source>
</evidence>
<proteinExistence type="predicted"/>
<sequence length="132" mass="14280">MAVKARKEAVEAMKPVKIYTAGDRVEAEMLLEALHRNHIQGFREAPGSGGAMDVYTGNSIYGEKIYVDELDASRAMEIIESVLSEAELSTAPGDEIPKNAQTLPRWVTVGFLTAMIAVIGTTIVIAAFHFIG</sequence>
<keyword evidence="1" id="KW-1133">Transmembrane helix</keyword>
<keyword evidence="1" id="KW-0812">Transmembrane</keyword>
<feature type="transmembrane region" description="Helical" evidence="1">
    <location>
        <begin position="106"/>
        <end position="131"/>
    </location>
</feature>